<dbReference type="HOGENOM" id="CLU_3246256_0_0_10"/>
<accession>B0MWF8</accession>
<sequence length="42" mass="4854">MTNGAIASLIYVKYYSFTGNDLVTKQRPLSAFFVLKLTDYRF</sequence>
<proteinExistence type="predicted"/>
<dbReference type="EMBL" id="ABFK02000018">
    <property type="protein sequence ID" value="EDS03637.1"/>
    <property type="molecule type" value="Genomic_DNA"/>
</dbReference>
<evidence type="ECO:0000313" key="2">
    <source>
        <dbReference type="Proteomes" id="UP000005819"/>
    </source>
</evidence>
<dbReference type="Proteomes" id="UP000005819">
    <property type="component" value="Unassembled WGS sequence"/>
</dbReference>
<comment type="caution">
    <text evidence="1">The sequence shown here is derived from an EMBL/GenBank/DDBJ whole genome shotgun (WGS) entry which is preliminary data.</text>
</comment>
<gene>
    <name evidence="1" type="ORF">ALIPUT_01464</name>
</gene>
<dbReference type="AlphaFoldDB" id="B0MWF8"/>
<evidence type="ECO:0000313" key="1">
    <source>
        <dbReference type="EMBL" id="EDS03637.1"/>
    </source>
</evidence>
<reference evidence="1" key="1">
    <citation type="submission" date="2007-10" db="EMBL/GenBank/DDBJ databases">
        <authorList>
            <person name="Fulton L."/>
            <person name="Clifton S."/>
            <person name="Fulton B."/>
            <person name="Xu J."/>
            <person name="Minx P."/>
            <person name="Pepin K.H."/>
            <person name="Johnson M."/>
            <person name="Thiruvilangam P."/>
            <person name="Bhonagiri V."/>
            <person name="Nash W.E."/>
            <person name="Mardis E.R."/>
            <person name="Wilson R.K."/>
        </authorList>
    </citation>
    <scope>NUCLEOTIDE SEQUENCE [LARGE SCALE GENOMIC DNA]</scope>
    <source>
        <strain evidence="1">DSM 17216</strain>
    </source>
</reference>
<name>B0MWF8_9BACT</name>
<protein>
    <submittedName>
        <fullName evidence="1">Uncharacterized protein</fullName>
    </submittedName>
</protein>
<keyword evidence="2" id="KW-1185">Reference proteome</keyword>
<organism evidence="1 2">
    <name type="scientific">Alistipes putredinis DSM 17216</name>
    <dbReference type="NCBI Taxonomy" id="445970"/>
    <lineage>
        <taxon>Bacteria</taxon>
        <taxon>Pseudomonadati</taxon>
        <taxon>Bacteroidota</taxon>
        <taxon>Bacteroidia</taxon>
        <taxon>Bacteroidales</taxon>
        <taxon>Rikenellaceae</taxon>
        <taxon>Alistipes</taxon>
    </lineage>
</organism>
<reference evidence="1" key="2">
    <citation type="submission" date="2013-09" db="EMBL/GenBank/DDBJ databases">
        <title>Draft genome sequence of Alistipes putredinis (DSM 17216).</title>
        <authorList>
            <person name="Sudarsanam P."/>
            <person name="Ley R."/>
            <person name="Guruge J."/>
            <person name="Turnbaugh P.J."/>
            <person name="Mahowald M."/>
            <person name="Liep D."/>
            <person name="Gordon J."/>
        </authorList>
    </citation>
    <scope>NUCLEOTIDE SEQUENCE</scope>
    <source>
        <strain evidence="1">DSM 17216</strain>
    </source>
</reference>